<proteinExistence type="predicted"/>
<evidence type="ECO:0000256" key="1">
    <source>
        <dbReference type="SAM" id="MobiDB-lite"/>
    </source>
</evidence>
<comment type="caution">
    <text evidence="2">The sequence shown here is derived from an EMBL/GenBank/DDBJ whole genome shotgun (WGS) entry which is preliminary data.</text>
</comment>
<name>A0ABR3IWU2_9AGAR</name>
<evidence type="ECO:0000313" key="3">
    <source>
        <dbReference type="Proteomes" id="UP001556367"/>
    </source>
</evidence>
<reference evidence="3" key="1">
    <citation type="submission" date="2024-06" db="EMBL/GenBank/DDBJ databases">
        <title>Multi-omics analyses provide insights into the biosynthesis of the anticancer antibiotic pleurotin in Hohenbuehelia grisea.</title>
        <authorList>
            <person name="Weaver J.A."/>
            <person name="Alberti F."/>
        </authorList>
    </citation>
    <scope>NUCLEOTIDE SEQUENCE [LARGE SCALE GENOMIC DNA]</scope>
    <source>
        <strain evidence="3">T-177</strain>
    </source>
</reference>
<dbReference type="Proteomes" id="UP001556367">
    <property type="component" value="Unassembled WGS sequence"/>
</dbReference>
<organism evidence="2 3">
    <name type="scientific">Hohenbuehelia grisea</name>
    <dbReference type="NCBI Taxonomy" id="104357"/>
    <lineage>
        <taxon>Eukaryota</taxon>
        <taxon>Fungi</taxon>
        <taxon>Dikarya</taxon>
        <taxon>Basidiomycota</taxon>
        <taxon>Agaricomycotina</taxon>
        <taxon>Agaricomycetes</taxon>
        <taxon>Agaricomycetidae</taxon>
        <taxon>Agaricales</taxon>
        <taxon>Pleurotineae</taxon>
        <taxon>Pleurotaceae</taxon>
        <taxon>Hohenbuehelia</taxon>
    </lineage>
</organism>
<evidence type="ECO:0000313" key="2">
    <source>
        <dbReference type="EMBL" id="KAL0947839.1"/>
    </source>
</evidence>
<dbReference type="EMBL" id="JASNQZ010000015">
    <property type="protein sequence ID" value="KAL0947839.1"/>
    <property type="molecule type" value="Genomic_DNA"/>
</dbReference>
<gene>
    <name evidence="2" type="ORF">HGRIS_013901</name>
</gene>
<sequence length="100" mass="12012">MRITLENPSLKEALIRIHITKHRSVIAITDWMRLRDVGGQFLRDWGSLKKLPAHRCIFGEDLPYVFSELLNRTIQNPKRRPKKRPQSPDRWMQNAKRPRW</sequence>
<feature type="region of interest" description="Disordered" evidence="1">
    <location>
        <begin position="75"/>
        <end position="100"/>
    </location>
</feature>
<protein>
    <submittedName>
        <fullName evidence="2">Uncharacterized protein</fullName>
    </submittedName>
</protein>
<accession>A0ABR3IWU2</accession>
<keyword evidence="3" id="KW-1185">Reference proteome</keyword>